<reference evidence="1 2" key="1">
    <citation type="journal article" date="2010" name="J. Bacteriol.">
        <title>Genome sequence of the oligotrophic marine Gammaproteobacterium HTCC2143, isolated from the Oregon Coast.</title>
        <authorList>
            <person name="Oh H.M."/>
            <person name="Kang I."/>
            <person name="Ferriera S."/>
            <person name="Giovannoni S.J."/>
            <person name="Cho J.C."/>
        </authorList>
    </citation>
    <scope>NUCLEOTIDE SEQUENCE [LARGE SCALE GENOMIC DNA]</scope>
    <source>
        <strain evidence="1 2">HTCC2143</strain>
    </source>
</reference>
<proteinExistence type="predicted"/>
<protein>
    <submittedName>
        <fullName evidence="1">Uncharacterized protein</fullName>
    </submittedName>
</protein>
<comment type="caution">
    <text evidence="1">The sequence shown here is derived from an EMBL/GenBank/DDBJ whole genome shotgun (WGS) entry which is preliminary data.</text>
</comment>
<keyword evidence="2" id="KW-1185">Reference proteome</keyword>
<dbReference type="AlphaFoldDB" id="A0YCZ4"/>
<organism evidence="1 2">
    <name type="scientific">marine gamma proteobacterium HTCC2143</name>
    <dbReference type="NCBI Taxonomy" id="247633"/>
    <lineage>
        <taxon>Bacteria</taxon>
        <taxon>Pseudomonadati</taxon>
        <taxon>Pseudomonadota</taxon>
        <taxon>Gammaproteobacteria</taxon>
        <taxon>Cellvibrionales</taxon>
        <taxon>Spongiibacteraceae</taxon>
        <taxon>BD1-7 clade</taxon>
    </lineage>
</organism>
<accession>A0YCZ4</accession>
<sequence>MKTSSLYHFLLQPIEMVMANKPIFADYFSLRSQPAVNVGAKCKKLDKIVCIKLTKSIFYGIIFSSVATYLTIDVKLKEFRVFVQYCM</sequence>
<dbReference type="EMBL" id="AAVT01000004">
    <property type="protein sequence ID" value="EAW31097.1"/>
    <property type="molecule type" value="Genomic_DNA"/>
</dbReference>
<dbReference type="STRING" id="247633.GP2143_03213"/>
<evidence type="ECO:0000313" key="2">
    <source>
        <dbReference type="Proteomes" id="UP000004931"/>
    </source>
</evidence>
<dbReference type="Proteomes" id="UP000004931">
    <property type="component" value="Unassembled WGS sequence"/>
</dbReference>
<evidence type="ECO:0000313" key="1">
    <source>
        <dbReference type="EMBL" id="EAW31097.1"/>
    </source>
</evidence>
<name>A0YCZ4_9GAMM</name>
<gene>
    <name evidence="1" type="ORF">GP2143_03213</name>
</gene>